<dbReference type="RefSeq" id="XP_005091478.1">
    <property type="nucleotide sequence ID" value="XM_005091421.1"/>
</dbReference>
<dbReference type="Proteomes" id="UP000694888">
    <property type="component" value="Unplaced"/>
</dbReference>
<reference evidence="3" key="1">
    <citation type="submission" date="2025-08" db="UniProtKB">
        <authorList>
            <consortium name="RefSeq"/>
        </authorList>
    </citation>
    <scope>IDENTIFICATION</scope>
</reference>
<organism evidence="2 3">
    <name type="scientific">Aplysia californica</name>
    <name type="common">California sea hare</name>
    <dbReference type="NCBI Taxonomy" id="6500"/>
    <lineage>
        <taxon>Eukaryota</taxon>
        <taxon>Metazoa</taxon>
        <taxon>Spiralia</taxon>
        <taxon>Lophotrochozoa</taxon>
        <taxon>Mollusca</taxon>
        <taxon>Gastropoda</taxon>
        <taxon>Heterobranchia</taxon>
        <taxon>Euthyneura</taxon>
        <taxon>Tectipleura</taxon>
        <taxon>Aplysiida</taxon>
        <taxon>Aplysioidea</taxon>
        <taxon>Aplysiidae</taxon>
        <taxon>Aplysia</taxon>
    </lineage>
</organism>
<proteinExistence type="predicted"/>
<dbReference type="PANTHER" id="PTHR46599:SF3">
    <property type="entry name" value="PIGGYBAC TRANSPOSABLE ELEMENT-DERIVED PROTEIN 4"/>
    <property type="match status" value="1"/>
</dbReference>
<gene>
    <name evidence="3" type="primary">LOC101853759</name>
</gene>
<dbReference type="PANTHER" id="PTHR46599">
    <property type="entry name" value="PIGGYBAC TRANSPOSABLE ELEMENT-DERIVED PROTEIN 4"/>
    <property type="match status" value="1"/>
</dbReference>
<protein>
    <submittedName>
        <fullName evidence="3">PiggyBac transposable element-derived protein 4-like</fullName>
    </submittedName>
</protein>
<accession>A0ABM0JDY6</accession>
<feature type="domain" description="PiggyBac transposable element-derived protein" evidence="1">
    <location>
        <begin position="19"/>
        <end position="246"/>
    </location>
</feature>
<name>A0ABM0JDY6_APLCA</name>
<dbReference type="GeneID" id="101853759"/>
<evidence type="ECO:0000313" key="3">
    <source>
        <dbReference type="RefSeq" id="XP_005091478.1"/>
    </source>
</evidence>
<sequence length="259" mass="29639">MGVFLSLFFRYAADTLQDKEASPSSRFKSRVDVTVKEMWVFFELVIAMGLVVIDDLDEYWSEDEIFSLPLFRSIMKWDRFCLILSFLHVCNNREQVPQGQADQDPLFKIRNFVTSLKDNFLRVFKPGRNIALDGATVAWRGPLAFRVYNPNKPDKSCIKDFELCDSATGYCSNLEFSTGKQDSSTFGATYDVVDQLKTPFLGCGRVLYVDNYYTSHDLFTSLKNQRTLACGTLRLNKRHGPSEVYAPETEEGRPLSQPH</sequence>
<keyword evidence="2" id="KW-1185">Reference proteome</keyword>
<evidence type="ECO:0000259" key="1">
    <source>
        <dbReference type="Pfam" id="PF13843"/>
    </source>
</evidence>
<dbReference type="Pfam" id="PF13843">
    <property type="entry name" value="DDE_Tnp_1_7"/>
    <property type="match status" value="1"/>
</dbReference>
<evidence type="ECO:0000313" key="2">
    <source>
        <dbReference type="Proteomes" id="UP000694888"/>
    </source>
</evidence>
<dbReference type="InterPro" id="IPR029526">
    <property type="entry name" value="PGBD"/>
</dbReference>